<feature type="transmembrane region" description="Helical" evidence="1">
    <location>
        <begin position="101"/>
        <end position="124"/>
    </location>
</feature>
<dbReference type="RefSeq" id="WP_206568022.1">
    <property type="nucleotide sequence ID" value="NZ_JAFKCW010000001.1"/>
</dbReference>
<gene>
    <name evidence="2" type="ORF">J0A67_04245</name>
</gene>
<keyword evidence="1" id="KW-0812">Transmembrane</keyword>
<sequence>MKSQNYLEQKGDARVVNPGFSFPGSLIGGISAIIGPLLLLVGVLLRLGFDFFFPQQLAAFEEHPTLLSNSYNVFVAGNILLWPAIVTLATEIGKRGSSLALWGGCFTLFGLFARVFHGGIDHLAFQSVQFMGVERSTELVAESYGAFSIVSTLNGAIFAGWILLAIGAYRTQTLNMTSSVALALMSMLMLGVLKGSSWTSVVAVLGLVVAMVPFGVRCIRESPAMGVRGILKWLLIMLATLCVLYFLGQQG</sequence>
<evidence type="ECO:0000313" key="3">
    <source>
        <dbReference type="Proteomes" id="UP000664698"/>
    </source>
</evidence>
<feature type="transmembrane region" description="Helical" evidence="1">
    <location>
        <begin position="144"/>
        <end position="166"/>
    </location>
</feature>
<comment type="caution">
    <text evidence="2">The sequence shown here is derived from an EMBL/GenBank/DDBJ whole genome shotgun (WGS) entry which is preliminary data.</text>
</comment>
<feature type="transmembrane region" description="Helical" evidence="1">
    <location>
        <begin position="198"/>
        <end position="218"/>
    </location>
</feature>
<feature type="transmembrane region" description="Helical" evidence="1">
    <location>
        <begin position="20"/>
        <end position="49"/>
    </location>
</feature>
<evidence type="ECO:0000256" key="1">
    <source>
        <dbReference type="SAM" id="Phobius"/>
    </source>
</evidence>
<feature type="transmembrane region" description="Helical" evidence="1">
    <location>
        <begin position="230"/>
        <end position="248"/>
    </location>
</feature>
<evidence type="ECO:0000313" key="2">
    <source>
        <dbReference type="EMBL" id="MBN7800057.1"/>
    </source>
</evidence>
<keyword evidence="1" id="KW-0472">Membrane</keyword>
<reference evidence="2 3" key="1">
    <citation type="submission" date="2021-03" db="EMBL/GenBank/DDBJ databases">
        <title>novel species isolated from a fishpond in China.</title>
        <authorList>
            <person name="Lu H."/>
            <person name="Cai Z."/>
        </authorList>
    </citation>
    <scope>NUCLEOTIDE SEQUENCE [LARGE SCALE GENOMIC DNA]</scope>
    <source>
        <strain evidence="2 3">JCM 31546</strain>
    </source>
</reference>
<dbReference type="Proteomes" id="UP000664698">
    <property type="component" value="Unassembled WGS sequence"/>
</dbReference>
<keyword evidence="1" id="KW-1133">Transmembrane helix</keyword>
<feature type="transmembrane region" description="Helical" evidence="1">
    <location>
        <begin position="69"/>
        <end position="89"/>
    </location>
</feature>
<keyword evidence="3" id="KW-1185">Reference proteome</keyword>
<dbReference type="EMBL" id="JAFKCW010000001">
    <property type="protein sequence ID" value="MBN7800057.1"/>
    <property type="molecule type" value="Genomic_DNA"/>
</dbReference>
<feature type="transmembrane region" description="Helical" evidence="1">
    <location>
        <begin position="173"/>
        <end position="192"/>
    </location>
</feature>
<proteinExistence type="predicted"/>
<name>A0ABS3BLA3_9BACT</name>
<accession>A0ABS3BLA3</accession>
<protein>
    <submittedName>
        <fullName evidence="2">Uncharacterized protein</fullName>
    </submittedName>
</protein>
<organism evidence="2 3">
    <name type="scientific">Algoriphagus aestuariicola</name>
    <dbReference type="NCBI Taxonomy" id="1852016"/>
    <lineage>
        <taxon>Bacteria</taxon>
        <taxon>Pseudomonadati</taxon>
        <taxon>Bacteroidota</taxon>
        <taxon>Cytophagia</taxon>
        <taxon>Cytophagales</taxon>
        <taxon>Cyclobacteriaceae</taxon>
        <taxon>Algoriphagus</taxon>
    </lineage>
</organism>